<evidence type="ECO:0000256" key="5">
    <source>
        <dbReference type="ARBA" id="ARBA00022741"/>
    </source>
</evidence>
<evidence type="ECO:0000256" key="7">
    <source>
        <dbReference type="ARBA" id="ARBA00031251"/>
    </source>
</evidence>
<dbReference type="Pfam" id="PF18085">
    <property type="entry name" value="Mak_N_cap"/>
    <property type="match status" value="1"/>
</dbReference>
<evidence type="ECO:0000256" key="8">
    <source>
        <dbReference type="ARBA" id="ARBA00049067"/>
    </source>
</evidence>
<evidence type="ECO:0000256" key="2">
    <source>
        <dbReference type="ARBA" id="ARBA00011962"/>
    </source>
</evidence>
<reference evidence="10 11" key="1">
    <citation type="journal article" date="2020" name="ISME J.">
        <title>Enrichment and physiological characterization of a novel comammox Nitrospira indicates ammonium inhibition of complete nitrification.</title>
        <authorList>
            <person name="Sakoula D."/>
            <person name="Koch H."/>
            <person name="Frank J."/>
            <person name="Jetten M.S.M."/>
            <person name="van Kessel M.A.H.J."/>
            <person name="Lucker S."/>
        </authorList>
    </citation>
    <scope>NUCLEOTIDE SEQUENCE [LARGE SCALE GENOMIC DNA]</scope>
    <source>
        <strain evidence="10">Comreactor17</strain>
    </source>
</reference>
<dbReference type="Gene3D" id="3.90.1200.10">
    <property type="match status" value="1"/>
</dbReference>
<protein>
    <recommendedName>
        <fullName evidence="3">Maltokinase</fullName>
        <ecNumber evidence="2">2.7.1.175</ecNumber>
    </recommendedName>
    <alternativeName>
        <fullName evidence="7">Maltose-1-phosphate synthase</fullName>
    </alternativeName>
</protein>
<comment type="catalytic activity">
    <reaction evidence="8">
        <text>D-maltose + ATP = alpha-maltose 1-phosphate + ADP + H(+)</text>
        <dbReference type="Rhea" id="RHEA:31915"/>
        <dbReference type="ChEBI" id="CHEBI:15378"/>
        <dbReference type="ChEBI" id="CHEBI:17306"/>
        <dbReference type="ChEBI" id="CHEBI:30616"/>
        <dbReference type="ChEBI" id="CHEBI:63576"/>
        <dbReference type="ChEBI" id="CHEBI:456216"/>
        <dbReference type="EC" id="2.7.1.175"/>
    </reaction>
</comment>
<evidence type="ECO:0000256" key="3">
    <source>
        <dbReference type="ARBA" id="ARBA00013882"/>
    </source>
</evidence>
<name>A0A7S8FFR2_9BACT</name>
<dbReference type="InterPro" id="IPR011009">
    <property type="entry name" value="Kinase-like_dom_sf"/>
</dbReference>
<comment type="similarity">
    <text evidence="1">Belongs to the aminoglycoside phosphotransferase family.</text>
</comment>
<dbReference type="EC" id="2.7.1.175" evidence="2"/>
<evidence type="ECO:0000259" key="9">
    <source>
        <dbReference type="Pfam" id="PF18085"/>
    </source>
</evidence>
<dbReference type="GO" id="GO:0016740">
    <property type="term" value="F:transferase activity"/>
    <property type="evidence" value="ECO:0007669"/>
    <property type="project" value="UniProtKB-KW"/>
</dbReference>
<dbReference type="AlphaFoldDB" id="A0A7S8FFR2"/>
<evidence type="ECO:0000256" key="6">
    <source>
        <dbReference type="ARBA" id="ARBA00022840"/>
    </source>
</evidence>
<gene>
    <name evidence="10" type="ORF">Nkreftii_002983</name>
</gene>
<keyword evidence="6" id="KW-0067">ATP-binding</keyword>
<keyword evidence="4" id="KW-0808">Transferase</keyword>
<dbReference type="GO" id="GO:0005524">
    <property type="term" value="F:ATP binding"/>
    <property type="evidence" value="ECO:0007669"/>
    <property type="project" value="UniProtKB-KW"/>
</dbReference>
<dbReference type="InterPro" id="IPR040999">
    <property type="entry name" value="Mak_N_cap"/>
</dbReference>
<accession>A0A7S8FFR2</accession>
<evidence type="ECO:0000256" key="4">
    <source>
        <dbReference type="ARBA" id="ARBA00022679"/>
    </source>
</evidence>
<dbReference type="EMBL" id="CP047423">
    <property type="protein sequence ID" value="QPD05209.1"/>
    <property type="molecule type" value="Genomic_DNA"/>
</dbReference>
<sequence length="523" mass="58017">MGQAEHQVGIQQALVALSGQGRRLLIEYLQRQRWFAGKGKPLTDVRVADAFDLSHGADRRMLAMASVEYRGGAKEHYMMPLTIRPRMDQDDGRAIVELTGASANEWVCDAAEDSATWISLYEMVAQGRELAGQLGCLSGCAVPQGREELATPVREATVLSAEQSNTSVILDRRAIIKLIRKLDAGIHPDSEVLEFLTTQTTCRDVPALLGIITYDSDMTDEAQPVTVAVLQRFVPNVGDGWSYTLAHLGKLLDEGGQVVMDRGDNLAITVAAISDPLLAQFRRLGEITAGVHVALASRQEPEAFRPEPITLRDVDQWKVGMTKQLTEVCHDLRALQPAQQSAVGLLGDEVTGLETACRDRFDDLRLLAQARAVKIRHHGDYHLGQVLKTTDSFMVIDFEGEPARPLEERRAKVCPLKDVGGMLRSFNYATHAVLRQRPEVSSTDVELMTEWEGAVRASFLDGYCSVARPGEAVFVPATWDEALRVIRVYELDKAVYEMRYEMRNRPDWLSIPLQGIRSLVQSV</sequence>
<dbReference type="KEGG" id="nkf:Nkreftii_002983"/>
<organism evidence="10 11">
    <name type="scientific">Candidatus Nitrospira kreftii</name>
    <dbReference type="NCBI Taxonomy" id="2652173"/>
    <lineage>
        <taxon>Bacteria</taxon>
        <taxon>Pseudomonadati</taxon>
        <taxon>Nitrospirota</taxon>
        <taxon>Nitrospiria</taxon>
        <taxon>Nitrospirales</taxon>
        <taxon>Nitrospiraceae</taxon>
        <taxon>Nitrospira</taxon>
    </lineage>
</organism>
<evidence type="ECO:0000256" key="1">
    <source>
        <dbReference type="ARBA" id="ARBA00006219"/>
    </source>
</evidence>
<keyword evidence="5" id="KW-0547">Nucleotide-binding</keyword>
<evidence type="ECO:0000313" key="10">
    <source>
        <dbReference type="EMBL" id="QPD05209.1"/>
    </source>
</evidence>
<feature type="domain" description="Maltokinase N-terminal cap" evidence="9">
    <location>
        <begin position="28"/>
        <end position="113"/>
    </location>
</feature>
<dbReference type="Proteomes" id="UP000593737">
    <property type="component" value="Chromosome"/>
</dbReference>
<proteinExistence type="inferred from homology"/>
<evidence type="ECO:0000313" key="11">
    <source>
        <dbReference type="Proteomes" id="UP000593737"/>
    </source>
</evidence>
<dbReference type="SUPFAM" id="SSF56112">
    <property type="entry name" value="Protein kinase-like (PK-like)"/>
    <property type="match status" value="1"/>
</dbReference>